<name>A0ABU0ALH3_9BACI</name>
<gene>
    <name evidence="2" type="ORF">J2S17_003469</name>
</gene>
<keyword evidence="2" id="KW-0695">RNA-directed DNA polymerase</keyword>
<keyword evidence="2" id="KW-0548">Nucleotidyltransferase</keyword>
<keyword evidence="2" id="KW-0808">Transferase</keyword>
<dbReference type="InterPro" id="IPR043502">
    <property type="entry name" value="DNA/RNA_pol_sf"/>
</dbReference>
<dbReference type="SMART" id="SM00507">
    <property type="entry name" value="HNHc"/>
    <property type="match status" value="1"/>
</dbReference>
<feature type="domain" description="Reverse transcriptase" evidence="1">
    <location>
        <begin position="90"/>
        <end position="356"/>
    </location>
</feature>
<keyword evidence="3" id="KW-1185">Reference proteome</keyword>
<dbReference type="PANTHER" id="PTHR34047">
    <property type="entry name" value="NUCLEAR INTRON MATURASE 1, MITOCHONDRIAL-RELATED"/>
    <property type="match status" value="1"/>
</dbReference>
<protein>
    <submittedName>
        <fullName evidence="2">Group II intron reverse transcriptase/maturase</fullName>
    </submittedName>
</protein>
<dbReference type="NCBIfam" id="TIGR04416">
    <property type="entry name" value="group_II_RT_mat"/>
    <property type="match status" value="1"/>
</dbReference>
<evidence type="ECO:0000313" key="2">
    <source>
        <dbReference type="EMBL" id="MDQ0271581.1"/>
    </source>
</evidence>
<dbReference type="Gene3D" id="1.10.30.50">
    <property type="match status" value="1"/>
</dbReference>
<dbReference type="Pfam" id="PF00078">
    <property type="entry name" value="RVT_1"/>
    <property type="match status" value="1"/>
</dbReference>
<dbReference type="SUPFAM" id="SSF56672">
    <property type="entry name" value="DNA/RNA polymerases"/>
    <property type="match status" value="1"/>
</dbReference>
<dbReference type="RefSeq" id="WP_307476829.1">
    <property type="nucleotide sequence ID" value="NZ_JAUSUB010000015.1"/>
</dbReference>
<dbReference type="GO" id="GO:0003964">
    <property type="term" value="F:RNA-directed DNA polymerase activity"/>
    <property type="evidence" value="ECO:0007669"/>
    <property type="project" value="UniProtKB-KW"/>
</dbReference>
<dbReference type="InterPro" id="IPR051083">
    <property type="entry name" value="GrpII_Intron_Splice-Mob/Def"/>
</dbReference>
<reference evidence="2 3" key="1">
    <citation type="submission" date="2023-07" db="EMBL/GenBank/DDBJ databases">
        <title>Genomic Encyclopedia of Type Strains, Phase IV (KMG-IV): sequencing the most valuable type-strain genomes for metagenomic binning, comparative biology and taxonomic classification.</title>
        <authorList>
            <person name="Goeker M."/>
        </authorList>
    </citation>
    <scope>NUCLEOTIDE SEQUENCE [LARGE SCALE GENOMIC DNA]</scope>
    <source>
        <strain evidence="2 3">DSM 23494</strain>
    </source>
</reference>
<evidence type="ECO:0000313" key="3">
    <source>
        <dbReference type="Proteomes" id="UP001238088"/>
    </source>
</evidence>
<dbReference type="CDD" id="cd00085">
    <property type="entry name" value="HNHc"/>
    <property type="match status" value="1"/>
</dbReference>
<dbReference type="InterPro" id="IPR030931">
    <property type="entry name" value="Group_II_RT_mat"/>
</dbReference>
<sequence>MKQTVREEIVLKDNKLRYAEYYGMTEIFDELYEKSTQGASFKSLMNIIISDENIQLAYRTIKRNGGSKTEGVDGVSIKDIEKLPYTTFLEIVKKRFQHYTPRKVRRVEIPKANGKKRPLGIPSMWDRITQQCILQVLEPICEGKFYKHSYGFRPQRSTENAIAMCMYRMNQSRLNYVVDVDIKGFFDNVHHGKLMRQIWTMGIRDKQLLVILRKMLKAPIILPNGETEIPTKGTPQGGILSPLLANINLNELDWWIANQWEERTCRELKPHYNKKGYLDKGHSFGKLRKTTSLKEMYIVRYCDDFKIFCRTKSDAHKIYHAVKLWLKDRLKLPISEEKSQITNLDKDSSEFLGFTLRLVSKSGKKVCHSHVAPKALKRIKHDLKRQVKQIKKMDKRRYVVREIRKYNSKIIGIHQYYSLATHVNLDFEPLNYQLLTTMYNLLRKHGLTKKGEYKGHDKGIKKYLKSKQMRYLLDYPILPLGYVQMTKPMLKKHAYNKYTPEGRLAIHRKQQSVPEWKVQWLRQHPVINERASIEYNDNRISLFVAQKGRCVITGEELFLNDFHCHHKEPWILTQNDSYRNLVLVQKEVHTLIHATKPETIQRLLKQLSLSSEKLEKLNKPRKLVKNDEIPISTTEPPIEQIVFF</sequence>
<proteinExistence type="predicted"/>
<dbReference type="CDD" id="cd01651">
    <property type="entry name" value="RT_G2_intron"/>
    <property type="match status" value="1"/>
</dbReference>
<dbReference type="PROSITE" id="PS50878">
    <property type="entry name" value="RT_POL"/>
    <property type="match status" value="1"/>
</dbReference>
<comment type="caution">
    <text evidence="2">The sequence shown here is derived from an EMBL/GenBank/DDBJ whole genome shotgun (WGS) entry which is preliminary data.</text>
</comment>
<dbReference type="Proteomes" id="UP001238088">
    <property type="component" value="Unassembled WGS sequence"/>
</dbReference>
<evidence type="ECO:0000259" key="1">
    <source>
        <dbReference type="PROSITE" id="PS50878"/>
    </source>
</evidence>
<dbReference type="InterPro" id="IPR000477">
    <property type="entry name" value="RT_dom"/>
</dbReference>
<organism evidence="2 3">
    <name type="scientific">Cytobacillus purgationiresistens</name>
    <dbReference type="NCBI Taxonomy" id="863449"/>
    <lineage>
        <taxon>Bacteria</taxon>
        <taxon>Bacillati</taxon>
        <taxon>Bacillota</taxon>
        <taxon>Bacilli</taxon>
        <taxon>Bacillales</taxon>
        <taxon>Bacillaceae</taxon>
        <taxon>Cytobacillus</taxon>
    </lineage>
</organism>
<dbReference type="PANTHER" id="PTHR34047:SF8">
    <property type="entry name" value="PROTEIN YKFC"/>
    <property type="match status" value="1"/>
</dbReference>
<accession>A0ABU0ALH3</accession>
<dbReference type="InterPro" id="IPR003615">
    <property type="entry name" value="HNH_nuc"/>
</dbReference>
<dbReference type="EMBL" id="JAUSUB010000015">
    <property type="protein sequence ID" value="MDQ0271581.1"/>
    <property type="molecule type" value="Genomic_DNA"/>
</dbReference>